<keyword evidence="1" id="KW-0175">Coiled coil</keyword>
<evidence type="ECO:0000313" key="3">
    <source>
        <dbReference type="Proteomes" id="UP000031014"/>
    </source>
</evidence>
<dbReference type="InterPro" id="IPR010296">
    <property type="entry name" value="DUF899_thioredox"/>
</dbReference>
<dbReference type="OrthoDB" id="574359at2"/>
<evidence type="ECO:0008006" key="4">
    <source>
        <dbReference type="Google" id="ProtNLM"/>
    </source>
</evidence>
<dbReference type="Proteomes" id="UP000031014">
    <property type="component" value="Unassembled WGS sequence"/>
</dbReference>
<evidence type="ECO:0000313" key="2">
    <source>
        <dbReference type="EMBL" id="GAM13138.1"/>
    </source>
</evidence>
<dbReference type="EMBL" id="BASE01000027">
    <property type="protein sequence ID" value="GAM13138.1"/>
    <property type="molecule type" value="Genomic_DNA"/>
</dbReference>
<dbReference type="STRING" id="1321606.SAMD00020551_1276"/>
<comment type="caution">
    <text evidence="2">The sequence shown here is derived from an EMBL/GenBank/DDBJ whole genome shotgun (WGS) entry which is preliminary data.</text>
</comment>
<dbReference type="Pfam" id="PF05988">
    <property type="entry name" value="DUF899"/>
    <property type="match status" value="1"/>
</dbReference>
<dbReference type="Gene3D" id="3.40.30.10">
    <property type="entry name" value="Glutaredoxin"/>
    <property type="match status" value="1"/>
</dbReference>
<sequence length="193" mass="21833">MNSIKQLEQEIENKEKELMSIKQELAALRKQHPSFTVKDYTLTNTEGEKVLLSELFGEKNELIVIHNMGKSCSYCTLWADGFIGFTHHLENKAAFVLTSPDDFQTLSDFSKEREWTFKSVSTNGTTFKEDLGFKNKEGFWPGVSILLKDKDGTITHYSKAAFGPGDDYCSIWSLFELLPEGSGAWGPKHSYGE</sequence>
<proteinExistence type="predicted"/>
<gene>
    <name evidence="2" type="ORF">SAMD00020551_1276</name>
</gene>
<dbReference type="AlphaFoldDB" id="A0A0A8WZM7"/>
<protein>
    <recommendedName>
        <fullName evidence="4">Thioredoxin domain-containing protein</fullName>
    </recommendedName>
</protein>
<feature type="coiled-coil region" evidence="1">
    <location>
        <begin position="4"/>
        <end position="31"/>
    </location>
</feature>
<keyword evidence="3" id="KW-1185">Reference proteome</keyword>
<dbReference type="InterPro" id="IPR036249">
    <property type="entry name" value="Thioredoxin-like_sf"/>
</dbReference>
<organism evidence="2 3">
    <name type="scientific">Mesobacillus selenatarsenatis (strain DSM 18680 / JCM 14380 / FERM P-15431 / SF-1)</name>
    <dbReference type="NCBI Taxonomy" id="1321606"/>
    <lineage>
        <taxon>Bacteria</taxon>
        <taxon>Bacillati</taxon>
        <taxon>Bacillota</taxon>
        <taxon>Bacilli</taxon>
        <taxon>Bacillales</taxon>
        <taxon>Bacillaceae</taxon>
        <taxon>Mesobacillus</taxon>
    </lineage>
</organism>
<evidence type="ECO:0000256" key="1">
    <source>
        <dbReference type="SAM" id="Coils"/>
    </source>
</evidence>
<dbReference type="SUPFAM" id="SSF52833">
    <property type="entry name" value="Thioredoxin-like"/>
    <property type="match status" value="1"/>
</dbReference>
<accession>A0A0A8WZM7</accession>
<dbReference type="RefSeq" id="WP_052442104.1">
    <property type="nucleotide sequence ID" value="NZ_BASE01000027.1"/>
</dbReference>
<name>A0A0A8WZM7_MESS1</name>
<reference evidence="2 3" key="1">
    <citation type="submission" date="2013-06" db="EMBL/GenBank/DDBJ databases">
        <title>Whole genome shotgun sequence of Bacillus selenatarsenatis SF-1.</title>
        <authorList>
            <person name="Kuroda M."/>
            <person name="Sei K."/>
            <person name="Yamashita M."/>
            <person name="Ike M."/>
        </authorList>
    </citation>
    <scope>NUCLEOTIDE SEQUENCE [LARGE SCALE GENOMIC DNA]</scope>
    <source>
        <strain evidence="2 3">SF-1</strain>
    </source>
</reference>